<dbReference type="EMBL" id="CP028130">
    <property type="protein sequence ID" value="AZZ56305.1"/>
    <property type="molecule type" value="Genomic_DNA"/>
</dbReference>
<gene>
    <name evidence="3" type="ORF">C7V51_10745</name>
</gene>
<feature type="compositionally biased region" description="Basic and acidic residues" evidence="1">
    <location>
        <begin position="1"/>
        <end position="15"/>
    </location>
</feature>
<proteinExistence type="predicted"/>
<dbReference type="GO" id="GO:0006355">
    <property type="term" value="P:regulation of DNA-templated transcription"/>
    <property type="evidence" value="ECO:0007669"/>
    <property type="project" value="InterPro"/>
</dbReference>
<reference evidence="3 4" key="1">
    <citation type="submission" date="2018-03" db="EMBL/GenBank/DDBJ databases">
        <title>Bacteriophage NCPPB3778 and a type I-E CRISPR drive the evolution of the US Biological Select Agent, Rathayibacter toxicus.</title>
        <authorList>
            <person name="Davis E.W.II."/>
            <person name="Tabima J.F."/>
            <person name="Weisberg A.J."/>
            <person name="Dantas Lopes L."/>
            <person name="Wiseman M.S."/>
            <person name="Wiseman M.S."/>
            <person name="Pupko T."/>
            <person name="Belcher M.S."/>
            <person name="Sechler A.J."/>
            <person name="Tancos M.A."/>
            <person name="Schroeder B.K."/>
            <person name="Murray T.D."/>
            <person name="Luster D.G."/>
            <person name="Schneider W.L."/>
            <person name="Rogers E."/>
            <person name="Andreote F.D."/>
            <person name="Grunwald N.J."/>
            <person name="Putnam M.L."/>
            <person name="Chang J.H."/>
        </authorList>
    </citation>
    <scope>NUCLEOTIDE SEQUENCE [LARGE SCALE GENOMIC DNA]</scope>
    <source>
        <strain evidence="3 4">NCCPB 2253</strain>
    </source>
</reference>
<evidence type="ECO:0000256" key="1">
    <source>
        <dbReference type="SAM" id="MobiDB-lite"/>
    </source>
</evidence>
<dbReference type="RefSeq" id="WP_104265481.1">
    <property type="nucleotide sequence ID" value="NZ_CP028130.1"/>
</dbReference>
<organism evidence="3 4">
    <name type="scientific">Rathayibacter iranicus</name>
    <dbReference type="NCBI Taxonomy" id="59737"/>
    <lineage>
        <taxon>Bacteria</taxon>
        <taxon>Bacillati</taxon>
        <taxon>Actinomycetota</taxon>
        <taxon>Actinomycetes</taxon>
        <taxon>Micrococcales</taxon>
        <taxon>Microbacteriaceae</taxon>
        <taxon>Rathayibacter</taxon>
    </lineage>
</organism>
<evidence type="ECO:0000259" key="2">
    <source>
        <dbReference type="Pfam" id="PF01402"/>
    </source>
</evidence>
<accession>A0AAD1AFP2</accession>
<feature type="domain" description="Ribbon-helix-helix protein CopG" evidence="2">
    <location>
        <begin position="77"/>
        <end position="105"/>
    </location>
</feature>
<evidence type="ECO:0000313" key="3">
    <source>
        <dbReference type="EMBL" id="AZZ56305.1"/>
    </source>
</evidence>
<feature type="region of interest" description="Disordered" evidence="1">
    <location>
        <begin position="1"/>
        <end position="28"/>
    </location>
</feature>
<dbReference type="CDD" id="cd21631">
    <property type="entry name" value="RHH_CopG_NikR-like"/>
    <property type="match status" value="1"/>
</dbReference>
<dbReference type="InterPro" id="IPR002145">
    <property type="entry name" value="CopG"/>
</dbReference>
<dbReference type="KEGG" id="ria:C7V51_10745"/>
<evidence type="ECO:0000313" key="4">
    <source>
        <dbReference type="Proteomes" id="UP000283946"/>
    </source>
</evidence>
<protein>
    <submittedName>
        <fullName evidence="3">Ribbon-helix-helix protein, CopG family</fullName>
    </submittedName>
</protein>
<dbReference type="AlphaFoldDB" id="A0AAD1AFP2"/>
<dbReference type="Pfam" id="PF01402">
    <property type="entry name" value="RHH_1"/>
    <property type="match status" value="1"/>
</dbReference>
<dbReference type="Proteomes" id="UP000283946">
    <property type="component" value="Chromosome"/>
</dbReference>
<name>A0AAD1AFP2_9MICO</name>
<sequence>MHDYDDLAARAERSELAPLPGTQLRGEEAAEHARAALLAATGADTLDDAVIIARGRPRLDAEEPVGPMWRVRSTKPLDQKISQLAKRRGVSKSQILREAAAAYVEAS</sequence>